<evidence type="ECO:0000256" key="4">
    <source>
        <dbReference type="ARBA" id="ARBA00023136"/>
    </source>
</evidence>
<feature type="region of interest" description="Disordered" evidence="6">
    <location>
        <begin position="560"/>
        <end position="580"/>
    </location>
</feature>
<feature type="region of interest" description="Disordered" evidence="6">
    <location>
        <begin position="1589"/>
        <end position="1622"/>
    </location>
</feature>
<dbReference type="Pfam" id="PF14818">
    <property type="entry name" value="SOGA1-2-like_CC"/>
    <property type="match status" value="1"/>
</dbReference>
<feature type="region of interest" description="Disordered" evidence="6">
    <location>
        <begin position="1"/>
        <end position="123"/>
    </location>
</feature>
<name>A0AAV7B1S0_ENGPU</name>
<comment type="subcellular location">
    <subcellularLocation>
        <location evidence="1">Membrane</location>
    </subcellularLocation>
</comment>
<gene>
    <name evidence="9" type="ORF">GDO81_012973</name>
</gene>
<feature type="coiled-coil region" evidence="5">
    <location>
        <begin position="1019"/>
        <end position="1053"/>
    </location>
</feature>
<sequence>METAGPGGGAPPPVPEKKKLNRAPSPARPKDLTGWSLSKARRPSPVALTVIPPGPRRPLPSPGTKKQAPPTARNGGKSKGQSTAGTRRGTDSSSEGSCASEENSSSTRGSSEEGGVSAASSRLPLSTSLAFSDLTEDLLDGGTESLLREMDELRSENDYLKDEIEELRSEMLEMRDVYMEEDVYQLQELRQQLEQVHKTCRILQYRLKKAERRGLRVAQTGQVDSELVSTLEQDVKVAKDVSVRLHNELEAVEKKRIKLEEENEELRQRLIETDLAKQVLQNEMDKVKENSLKRRRSGKLEKKPSPQEDNADLKCQLHFAKEESALMCKKLSKLAKENDTMKDELVKYRSMYGDLDSSVSIEELANSPHSREAEVKSHLKLVEEEANILSRRIVELEVENRGLRAEMDEMKVHVEREHLGQDSRFAFPAGDSGDNFVELRRHLQFVEEEADLLRRSMMELEDQNKLLMNELNKYKSDHDLDITLSEDSCSVISEPSQEELTSAKMQIGELSGKVKKLQYENRVLLSNLQRYDLASCQTTKPLMETDAEAGDSAQCVPTSLWREGPIGGETDSTDSKERPVKGILKSPDVCNNSPSRLPKIKDLESLFGIKAQVEIICKAIEVLTSDANGFPSGIKLCTDNDCGDLLLTEAFDNSEVTSNSKLVTAILSRLVGLQQELNCFTKKVDAFGESCKGQADTLSLLSDTTCPGTSKDSSRKENCSSLQQPECRNCRGKEVTCWEKTENAHNTDQTKGLRGYQPEDNESYAAEIKDLQLVLSDANETIQGLQEQLSQERQLRKEDEDVFNQKIAQLKEDHQKLLLRREFELQSLGLQSRLEQKFWSQEKNVLMQEVQQFKQSFFLTFMKLKWFLQRWRKGKVLQSDGEDLLEVNSVKELYMLIEEEELNLPSCDGETWPQNMTIESMKTLSDVKKILKDLCNELQEERRGMNELQQQFARAKAAWEMERTELKLESGKLGADRASPDIKAALKREREDHQHLLAESYSAVMDLTKQLQVSEKNWAQEKEEMLARFQEERKQTGEQIKEMQNKLKQKEEESWMRRGSERKSGCWKEALNDKMQDKDIDCDIDASGTNLKRTKSVSSMSEFESLLDCSPFLPGQTPLDNTGNEKGIKGFLASQLLTNGSIDSDITEKLCPYTNDKTLSDHLAKDNLGISSWDYTLNKSGKSGEPGHKQIQRSYTAPDRTGIRIYYSPPVVRRLEAALVQNKEEKLMVEPGFLFTMAKPKDSEKSERLSGSSYSRWWCNFSKKKRDLLDKDAVEQTKSPVPAFPPSLGDLEISGNMSDDMKEITNCVRQAIRSSSLERKSKSTSSQTVGLSTVGVQTIQRVSVGLQTDLPRTSLHAKSWSPRSSSLLSTRTKHISTSLDKVHSRIERPCCSPKFGSPKLQRRSSSKLDASKDRSLWNLHQNKQNGSAWARSTTTRDSPVLTNHYDGSSSVFNVVDHAGSTESLYKAGTGERNKAEAPKYGIVQEFFRNVCGRSGPSSSTGSEKKELEENHKRTDNHDHCSSAVCHPSYNVSKLLNKKTPRPHVPEEHKSSLTSQGAKDGSSKDPDIISTTATEDYSCNCNSHPVTSCFSRPSRIHSRQTQSRCQLHQEPAPSEDKSGPGCN</sequence>
<organism evidence="9 10">
    <name type="scientific">Engystomops pustulosus</name>
    <name type="common">Tungara frog</name>
    <name type="synonym">Physalaemus pustulosus</name>
    <dbReference type="NCBI Taxonomy" id="76066"/>
    <lineage>
        <taxon>Eukaryota</taxon>
        <taxon>Metazoa</taxon>
        <taxon>Chordata</taxon>
        <taxon>Craniata</taxon>
        <taxon>Vertebrata</taxon>
        <taxon>Euteleostomi</taxon>
        <taxon>Amphibia</taxon>
        <taxon>Batrachia</taxon>
        <taxon>Anura</taxon>
        <taxon>Neobatrachia</taxon>
        <taxon>Hyloidea</taxon>
        <taxon>Leptodactylidae</taxon>
        <taxon>Leiuperinae</taxon>
        <taxon>Engystomops</taxon>
    </lineage>
</organism>
<proteinExistence type="predicted"/>
<protein>
    <recommendedName>
        <fullName evidence="11">Suppressor of glucose, autophagy associated 1</fullName>
    </recommendedName>
</protein>
<evidence type="ECO:0000256" key="6">
    <source>
        <dbReference type="SAM" id="MobiDB-lite"/>
    </source>
</evidence>
<feature type="compositionally biased region" description="Polar residues" evidence="6">
    <location>
        <begin position="79"/>
        <end position="97"/>
    </location>
</feature>
<keyword evidence="2" id="KW-0597">Phosphoprotein</keyword>
<feature type="domain" description="SOGA coiled-coil" evidence="7">
    <location>
        <begin position="309"/>
        <end position="403"/>
    </location>
</feature>
<evidence type="ECO:0000256" key="2">
    <source>
        <dbReference type="ARBA" id="ARBA00022553"/>
    </source>
</evidence>
<feature type="coiled-coil region" evidence="5">
    <location>
        <begin position="379"/>
        <end position="477"/>
    </location>
</feature>
<dbReference type="PANTHER" id="PTHR15742">
    <property type="entry name" value="GIRDIN"/>
    <property type="match status" value="1"/>
</dbReference>
<dbReference type="EMBL" id="WNYA01000006">
    <property type="protein sequence ID" value="KAG8565785.1"/>
    <property type="molecule type" value="Genomic_DNA"/>
</dbReference>
<feature type="compositionally biased region" description="Basic and acidic residues" evidence="6">
    <location>
        <begin position="1613"/>
        <end position="1622"/>
    </location>
</feature>
<keyword evidence="3 5" id="KW-0175">Coiled coil</keyword>
<dbReference type="GO" id="GO:0008286">
    <property type="term" value="P:insulin receptor signaling pathway"/>
    <property type="evidence" value="ECO:0007669"/>
    <property type="project" value="TreeGrafter"/>
</dbReference>
<dbReference type="InterPro" id="IPR027881">
    <property type="entry name" value="SOGA_CC"/>
</dbReference>
<feature type="domain" description="SOGA coiled-coil" evidence="7">
    <location>
        <begin position="437"/>
        <end position="524"/>
    </location>
</feature>
<comment type="caution">
    <text evidence="9">The sequence shown here is derived from an EMBL/GenBank/DDBJ whole genome shotgun (WGS) entry which is preliminary data.</text>
</comment>
<accession>A0AAV7B1S0</accession>
<feature type="compositionally biased region" description="Basic and acidic residues" evidence="6">
    <location>
        <begin position="1502"/>
        <end position="1520"/>
    </location>
</feature>
<dbReference type="GO" id="GO:0005615">
    <property type="term" value="C:extracellular space"/>
    <property type="evidence" value="ECO:0007669"/>
    <property type="project" value="InterPro"/>
</dbReference>
<evidence type="ECO:0000259" key="7">
    <source>
        <dbReference type="Pfam" id="PF11365"/>
    </source>
</evidence>
<feature type="region of interest" description="Disordered" evidence="6">
    <location>
        <begin position="1493"/>
        <end position="1522"/>
    </location>
</feature>
<dbReference type="EMBL" id="WNYA01000006">
    <property type="protein sequence ID" value="KAG8565784.1"/>
    <property type="molecule type" value="Genomic_DNA"/>
</dbReference>
<evidence type="ECO:0000256" key="1">
    <source>
        <dbReference type="ARBA" id="ARBA00004370"/>
    </source>
</evidence>
<dbReference type="InterPro" id="IPR027882">
    <property type="entry name" value="SOGA1/2-like_CC"/>
</dbReference>
<feature type="coiled-coil region" evidence="5">
    <location>
        <begin position="143"/>
        <end position="213"/>
    </location>
</feature>
<dbReference type="GO" id="GO:0010506">
    <property type="term" value="P:regulation of autophagy"/>
    <property type="evidence" value="ECO:0007669"/>
    <property type="project" value="InterPro"/>
</dbReference>
<keyword evidence="4" id="KW-0472">Membrane</keyword>
<feature type="region of interest" description="Disordered" evidence="6">
    <location>
        <begin position="1390"/>
        <end position="1412"/>
    </location>
</feature>
<evidence type="ECO:0000259" key="8">
    <source>
        <dbReference type="Pfam" id="PF14818"/>
    </source>
</evidence>
<evidence type="ECO:0000313" key="9">
    <source>
        <dbReference type="EMBL" id="KAG8565785.1"/>
    </source>
</evidence>
<dbReference type="PANTHER" id="PTHR15742:SF1">
    <property type="entry name" value="PROTEIN SOGA1"/>
    <property type="match status" value="1"/>
</dbReference>
<feature type="compositionally biased region" description="Pro residues" evidence="6">
    <location>
        <begin position="52"/>
        <end position="61"/>
    </location>
</feature>
<dbReference type="GO" id="GO:0016020">
    <property type="term" value="C:membrane"/>
    <property type="evidence" value="ECO:0007669"/>
    <property type="project" value="UniProtKB-SubCell"/>
</dbReference>
<reference evidence="9" key="1">
    <citation type="thesis" date="2020" institute="ProQuest LLC" country="789 East Eisenhower Parkway, Ann Arbor, MI, USA">
        <title>Comparative Genomics and Chromosome Evolution.</title>
        <authorList>
            <person name="Mudd A.B."/>
        </authorList>
    </citation>
    <scope>NUCLEOTIDE SEQUENCE</scope>
    <source>
        <strain evidence="9">237g6f4</strain>
        <tissue evidence="9">Blood</tissue>
    </source>
</reference>
<feature type="region of interest" description="Disordered" evidence="6">
    <location>
        <begin position="286"/>
        <end position="311"/>
    </location>
</feature>
<feature type="region of interest" description="Disordered" evidence="6">
    <location>
        <begin position="1535"/>
        <end position="1568"/>
    </location>
</feature>
<feature type="compositionally biased region" description="Basic and acidic residues" evidence="6">
    <location>
        <begin position="286"/>
        <end position="306"/>
    </location>
</feature>
<feature type="domain" description="SOGA 1/2-like coiled-coil" evidence="8">
    <location>
        <begin position="1005"/>
        <end position="1058"/>
    </location>
</feature>
<evidence type="ECO:0000256" key="5">
    <source>
        <dbReference type="SAM" id="Coils"/>
    </source>
</evidence>
<evidence type="ECO:0000256" key="3">
    <source>
        <dbReference type="ARBA" id="ARBA00023054"/>
    </source>
</evidence>
<evidence type="ECO:0008006" key="11">
    <source>
        <dbReference type="Google" id="ProtNLM"/>
    </source>
</evidence>
<feature type="coiled-coil region" evidence="5">
    <location>
        <begin position="921"/>
        <end position="958"/>
    </location>
</feature>
<dbReference type="Pfam" id="PF11365">
    <property type="entry name" value="SOGA"/>
    <property type="match status" value="2"/>
</dbReference>
<dbReference type="InterPro" id="IPR049885">
    <property type="entry name" value="MTCL1-3"/>
</dbReference>
<dbReference type="Proteomes" id="UP000824782">
    <property type="component" value="Unassembled WGS sequence"/>
</dbReference>
<keyword evidence="10" id="KW-1185">Reference proteome</keyword>
<evidence type="ECO:0000313" key="10">
    <source>
        <dbReference type="Proteomes" id="UP000824782"/>
    </source>
</evidence>
<feature type="compositionally biased region" description="Low complexity" evidence="6">
    <location>
        <begin position="100"/>
        <end position="121"/>
    </location>
</feature>
<feature type="coiled-coil region" evidence="5">
    <location>
        <begin position="761"/>
        <end position="802"/>
    </location>
</feature>